<protein>
    <submittedName>
        <fullName evidence="2">Stage III sporulation protein AG</fullName>
    </submittedName>
</protein>
<dbReference type="RefSeq" id="WP_004437735.1">
    <property type="nucleotide sequence ID" value="NZ_AFEU01000003.1"/>
</dbReference>
<keyword evidence="3" id="KW-1185">Reference proteome</keyword>
<name>I3DX49_BACMT</name>
<keyword evidence="1" id="KW-0472">Membrane</keyword>
<proteinExistence type="predicted"/>
<evidence type="ECO:0000313" key="3">
    <source>
        <dbReference type="Proteomes" id="UP000010523"/>
    </source>
</evidence>
<feature type="transmembrane region" description="Helical" evidence="1">
    <location>
        <begin position="28"/>
        <end position="49"/>
    </location>
</feature>
<dbReference type="AlphaFoldDB" id="I3DX49"/>
<keyword evidence="1" id="KW-0812">Transmembrane</keyword>
<reference evidence="2 3" key="1">
    <citation type="journal article" date="2012" name="Appl. Environ. Microbiol.">
        <title>Genome Sequence of Thermotolerant Bacillus methanolicus: Features and Regulation Related to Methylotrophy and Production of L-Lysine and L-Glutamate from Methanol.</title>
        <authorList>
            <person name="Heggeset T.M."/>
            <person name="Krog A."/>
            <person name="Balzer S."/>
            <person name="Wentzel A."/>
            <person name="Ellingsen T.E."/>
            <person name="Brautaset T."/>
        </authorList>
    </citation>
    <scope>NUCLEOTIDE SEQUENCE [LARGE SCALE GENOMIC DNA]</scope>
    <source>
        <strain evidence="2 3">PB1</strain>
    </source>
</reference>
<gene>
    <name evidence="2" type="ORF">PB1_14719</name>
</gene>
<evidence type="ECO:0000313" key="2">
    <source>
        <dbReference type="EMBL" id="EIJ78820.1"/>
    </source>
</evidence>
<dbReference type="eggNOG" id="ENOG50330Z5">
    <property type="taxonomic scope" value="Bacteria"/>
</dbReference>
<sequence length="222" mass="24832">MNNDKGPLTWLKNLFLKEGQSEKKPGKYHYLLLVILFGAAIMLISNLLYSGNASTSDMQVFNNKETNETEDVPAFGQKKSEEKSLMQHYEEAYETQLKEALEGILGVDDVTVVVNVDATEKQVLEKNFVTQSQTTTETDREGGTRKVEDASKDEQLVIIRNGEKEIPIVVETKKPEIRGVLVVAKGADNIQIKKWIIEAVTRVLDVPSHRVAVMPKKTKGDS</sequence>
<dbReference type="STRING" id="997296.PB1_14719"/>
<comment type="caution">
    <text evidence="2">The sequence shown here is derived from an EMBL/GenBank/DDBJ whole genome shotgun (WGS) entry which is preliminary data.</text>
</comment>
<dbReference type="NCBIfam" id="TIGR02830">
    <property type="entry name" value="spore_III_AG"/>
    <property type="match status" value="1"/>
</dbReference>
<dbReference type="OrthoDB" id="2381602at2"/>
<accession>I3DX49</accession>
<dbReference type="EMBL" id="AFEU01000003">
    <property type="protein sequence ID" value="EIJ78820.1"/>
    <property type="molecule type" value="Genomic_DNA"/>
</dbReference>
<dbReference type="PATRIC" id="fig|997296.3.peg.3104"/>
<keyword evidence="1" id="KW-1133">Transmembrane helix</keyword>
<evidence type="ECO:0000256" key="1">
    <source>
        <dbReference type="SAM" id="Phobius"/>
    </source>
</evidence>
<organism evidence="2 3">
    <name type="scientific">Bacillus methanolicus PB1</name>
    <dbReference type="NCBI Taxonomy" id="997296"/>
    <lineage>
        <taxon>Bacteria</taxon>
        <taxon>Bacillati</taxon>
        <taxon>Bacillota</taxon>
        <taxon>Bacilli</taxon>
        <taxon>Bacillales</taxon>
        <taxon>Bacillaceae</taxon>
        <taxon>Bacillus</taxon>
    </lineage>
</organism>
<dbReference type="InterPro" id="IPR014195">
    <property type="entry name" value="Spore_III_AG"/>
</dbReference>
<dbReference type="Proteomes" id="UP000010523">
    <property type="component" value="Unassembled WGS sequence"/>
</dbReference>